<dbReference type="RefSeq" id="XP_025373652.1">
    <property type="nucleotide sequence ID" value="XM_025523046.1"/>
</dbReference>
<protein>
    <submittedName>
        <fullName evidence="2">Uncharacterized protein</fullName>
    </submittedName>
</protein>
<evidence type="ECO:0000313" key="3">
    <source>
        <dbReference type="Proteomes" id="UP000245768"/>
    </source>
</evidence>
<sequence>MDTKVLRNVFSKILVGSLVLRWPLDQLPSYAKVVGEDKRPAVVILAITSALMIAAVIERSVHKKSPHKAISCARWSLLSLSALSVSIDIPMSDSLMSTIRCYALIALLCLQARSIRAEGDGSDCILDCISVHLAASMQLPLLLGPWARLSELVDSGGELTLVLLTFSSLLWISWLSVHLALVFEQKKRFNPAGKQPNAGVHIPKDFNRSSEFGKRKDAFHDCSSAEDLRGWAANRIVYSCSINFFLLSVLQFY</sequence>
<keyword evidence="1" id="KW-1133">Transmembrane helix</keyword>
<accession>A0A316YC19</accession>
<dbReference type="GeneID" id="37044962"/>
<dbReference type="AlphaFoldDB" id="A0A316YC19"/>
<proteinExistence type="predicted"/>
<feature type="transmembrane region" description="Helical" evidence="1">
    <location>
        <begin position="159"/>
        <end position="183"/>
    </location>
</feature>
<reference evidence="2 3" key="1">
    <citation type="journal article" date="2018" name="Mol. Biol. Evol.">
        <title>Broad Genomic Sampling Reveals a Smut Pathogenic Ancestry of the Fungal Clade Ustilaginomycotina.</title>
        <authorList>
            <person name="Kijpornyongpan T."/>
            <person name="Mondo S.J."/>
            <person name="Barry K."/>
            <person name="Sandor L."/>
            <person name="Lee J."/>
            <person name="Lipzen A."/>
            <person name="Pangilinan J."/>
            <person name="LaButti K."/>
            <person name="Hainaut M."/>
            <person name="Henrissat B."/>
            <person name="Grigoriev I.V."/>
            <person name="Spatafora J.W."/>
            <person name="Aime M.C."/>
        </authorList>
    </citation>
    <scope>NUCLEOTIDE SEQUENCE [LARGE SCALE GENOMIC DNA]</scope>
    <source>
        <strain evidence="2 3">MCA 4198</strain>
    </source>
</reference>
<dbReference type="EMBL" id="KZ819648">
    <property type="protein sequence ID" value="PWN86454.1"/>
    <property type="molecule type" value="Genomic_DNA"/>
</dbReference>
<dbReference type="Proteomes" id="UP000245768">
    <property type="component" value="Unassembled WGS sequence"/>
</dbReference>
<organism evidence="2 3">
    <name type="scientific">Acaromyces ingoldii</name>
    <dbReference type="NCBI Taxonomy" id="215250"/>
    <lineage>
        <taxon>Eukaryota</taxon>
        <taxon>Fungi</taxon>
        <taxon>Dikarya</taxon>
        <taxon>Basidiomycota</taxon>
        <taxon>Ustilaginomycotina</taxon>
        <taxon>Exobasidiomycetes</taxon>
        <taxon>Exobasidiales</taxon>
        <taxon>Cryptobasidiaceae</taxon>
        <taxon>Acaromyces</taxon>
    </lineage>
</organism>
<evidence type="ECO:0000313" key="2">
    <source>
        <dbReference type="EMBL" id="PWN86454.1"/>
    </source>
</evidence>
<feature type="transmembrane region" description="Helical" evidence="1">
    <location>
        <begin position="40"/>
        <end position="57"/>
    </location>
</feature>
<keyword evidence="3" id="KW-1185">Reference proteome</keyword>
<gene>
    <name evidence="2" type="ORF">FA10DRAFT_270224</name>
</gene>
<evidence type="ECO:0000256" key="1">
    <source>
        <dbReference type="SAM" id="Phobius"/>
    </source>
</evidence>
<keyword evidence="1" id="KW-0472">Membrane</keyword>
<keyword evidence="1" id="KW-0812">Transmembrane</keyword>
<dbReference type="InParanoid" id="A0A316YC19"/>
<name>A0A316YC19_9BASI</name>